<accession>A0A101IJJ0</accession>
<evidence type="ECO:0000313" key="1">
    <source>
        <dbReference type="EMBL" id="KUK96030.1"/>
    </source>
</evidence>
<evidence type="ECO:0008006" key="3">
    <source>
        <dbReference type="Google" id="ProtNLM"/>
    </source>
</evidence>
<gene>
    <name evidence="1" type="ORF">XE07_1385</name>
</gene>
<reference evidence="2" key="1">
    <citation type="journal article" date="2015" name="MBio">
        <title>Genome-Resolved Metagenomic Analysis Reveals Roles for Candidate Phyla and Other Microbial Community Members in Biogeochemical Transformations in Oil Reservoirs.</title>
        <authorList>
            <person name="Hu P."/>
            <person name="Tom L."/>
            <person name="Singh A."/>
            <person name="Thomas B.C."/>
            <person name="Baker B.J."/>
            <person name="Piceno Y.M."/>
            <person name="Andersen G.L."/>
            <person name="Banfield J.F."/>
        </authorList>
    </citation>
    <scope>NUCLEOTIDE SEQUENCE [LARGE SCALE GENOMIC DNA]</scope>
</reference>
<dbReference type="PATRIC" id="fig|301375.6.peg.497"/>
<evidence type="ECO:0000313" key="2">
    <source>
        <dbReference type="Proteomes" id="UP000053961"/>
    </source>
</evidence>
<dbReference type="InterPro" id="IPR019292">
    <property type="entry name" value="McrC"/>
</dbReference>
<dbReference type="AlphaFoldDB" id="A0A101IJJ0"/>
<dbReference type="EMBL" id="LGHB01000021">
    <property type="protein sequence ID" value="KUK96030.1"/>
    <property type="molecule type" value="Genomic_DNA"/>
</dbReference>
<name>A0A101IJJ0_9EURY</name>
<organism evidence="1 2">
    <name type="scientific">Methanothrix harundinacea</name>
    <dbReference type="NCBI Taxonomy" id="301375"/>
    <lineage>
        <taxon>Archaea</taxon>
        <taxon>Methanobacteriati</taxon>
        <taxon>Methanobacteriota</taxon>
        <taxon>Stenosarchaea group</taxon>
        <taxon>Methanomicrobia</taxon>
        <taxon>Methanotrichales</taxon>
        <taxon>Methanotrichaceae</taxon>
        <taxon>Methanothrix</taxon>
    </lineage>
</organism>
<sequence>MTRQTAAYRPSISIIEILIAAHGTSLEDGRSELSLPGFLFNMDRFFQALLSQFLRENLAGYSVLEECSLRGMISYVPGRNPHNRQAPDPRPDYVIMRGSDVVSILDAKYRDLWATSLPREMLYQLAIYALSRGPGGESAILYPTTAPEAEEAWVEVKKSAFHRLSEFLDDAHLGDREGRAGIRSKLRSITQSLEEEN</sequence>
<protein>
    <recommendedName>
        <fullName evidence="3">Restriction endonuclease</fullName>
    </recommendedName>
</protein>
<comment type="caution">
    <text evidence="1">The sequence shown here is derived from an EMBL/GenBank/DDBJ whole genome shotgun (WGS) entry which is preliminary data.</text>
</comment>
<proteinExistence type="predicted"/>
<dbReference type="Proteomes" id="UP000053961">
    <property type="component" value="Unassembled WGS sequence"/>
</dbReference>
<dbReference type="Pfam" id="PF10117">
    <property type="entry name" value="McrBC"/>
    <property type="match status" value="1"/>
</dbReference>